<keyword evidence="4" id="KW-0472">Membrane</keyword>
<evidence type="ECO:0000256" key="4">
    <source>
        <dbReference type="SAM" id="Phobius"/>
    </source>
</evidence>
<evidence type="ECO:0000256" key="3">
    <source>
        <dbReference type="ARBA" id="ARBA00022679"/>
    </source>
</evidence>
<dbReference type="Pfam" id="PF13632">
    <property type="entry name" value="Glyco_trans_2_3"/>
    <property type="match status" value="1"/>
</dbReference>
<dbReference type="OrthoDB" id="3971593at2759"/>
<dbReference type="InterPro" id="IPR027389">
    <property type="entry name" value="B_mannosylTrfase_Bre-3/Egh"/>
</dbReference>
<keyword evidence="2" id="KW-0328">Glycosyltransferase</keyword>
<evidence type="ECO:0000259" key="5">
    <source>
        <dbReference type="Pfam" id="PF13632"/>
    </source>
</evidence>
<dbReference type="InterPro" id="IPR001173">
    <property type="entry name" value="Glyco_trans_2-like"/>
</dbReference>
<evidence type="ECO:0000313" key="7">
    <source>
        <dbReference type="Proteomes" id="UP000015104"/>
    </source>
</evidence>
<dbReference type="GO" id="GO:0005737">
    <property type="term" value="C:cytoplasm"/>
    <property type="evidence" value="ECO:0007669"/>
    <property type="project" value="TreeGrafter"/>
</dbReference>
<organism evidence="6 7">
    <name type="scientific">Tetranychus urticae</name>
    <name type="common">Two-spotted spider mite</name>
    <dbReference type="NCBI Taxonomy" id="32264"/>
    <lineage>
        <taxon>Eukaryota</taxon>
        <taxon>Metazoa</taxon>
        <taxon>Ecdysozoa</taxon>
        <taxon>Arthropoda</taxon>
        <taxon>Chelicerata</taxon>
        <taxon>Arachnida</taxon>
        <taxon>Acari</taxon>
        <taxon>Acariformes</taxon>
        <taxon>Trombidiformes</taxon>
        <taxon>Prostigmata</taxon>
        <taxon>Eleutherengona</taxon>
        <taxon>Raphignathae</taxon>
        <taxon>Tetranychoidea</taxon>
        <taxon>Tetranychidae</taxon>
        <taxon>Tetranychus</taxon>
    </lineage>
</organism>
<proteinExistence type="inferred from homology"/>
<dbReference type="OMA" id="CIENIAV"/>
<feature type="transmembrane region" description="Helical" evidence="4">
    <location>
        <begin position="48"/>
        <end position="67"/>
    </location>
</feature>
<dbReference type="PANTHER" id="PTHR16779:SF1">
    <property type="entry name" value="BETA-1,4-MANNOSYLTRANSFERASE EGH"/>
    <property type="match status" value="1"/>
</dbReference>
<comment type="similarity">
    <text evidence="1">Belongs to the glycosyltransferase 2 family.</text>
</comment>
<dbReference type="eggNOG" id="ENOG502QTGI">
    <property type="taxonomic scope" value="Eukaryota"/>
</dbReference>
<dbReference type="EMBL" id="CAEY01000206">
    <property type="status" value="NOT_ANNOTATED_CDS"/>
    <property type="molecule type" value="Genomic_DNA"/>
</dbReference>
<dbReference type="InterPro" id="IPR029044">
    <property type="entry name" value="Nucleotide-diphossugar_trans"/>
</dbReference>
<protein>
    <recommendedName>
        <fullName evidence="5">Glycosyltransferase 2-like domain-containing protein</fullName>
    </recommendedName>
</protein>
<keyword evidence="7" id="KW-1185">Reference proteome</keyword>
<gene>
    <name evidence="6" type="primary">107365257</name>
</gene>
<reference evidence="6" key="2">
    <citation type="submission" date="2015-06" db="UniProtKB">
        <authorList>
            <consortium name="EnsemblMetazoa"/>
        </authorList>
    </citation>
    <scope>IDENTIFICATION</scope>
</reference>
<feature type="transmembrane region" description="Helical" evidence="4">
    <location>
        <begin position="416"/>
        <end position="438"/>
    </location>
</feature>
<reference evidence="7" key="1">
    <citation type="submission" date="2011-08" db="EMBL/GenBank/DDBJ databases">
        <authorList>
            <person name="Rombauts S."/>
        </authorList>
    </citation>
    <scope>NUCLEOTIDE SEQUENCE</scope>
    <source>
        <strain evidence="7">London</strain>
    </source>
</reference>
<evidence type="ECO:0000256" key="2">
    <source>
        <dbReference type="ARBA" id="ARBA00022676"/>
    </source>
</evidence>
<feature type="transmembrane region" description="Helical" evidence="4">
    <location>
        <begin position="383"/>
        <end position="404"/>
    </location>
</feature>
<dbReference type="SUPFAM" id="SSF53448">
    <property type="entry name" value="Nucleotide-diphospho-sugar transferases"/>
    <property type="match status" value="1"/>
</dbReference>
<dbReference type="Proteomes" id="UP000015104">
    <property type="component" value="Unassembled WGS sequence"/>
</dbReference>
<keyword evidence="4" id="KW-1133">Transmembrane helix</keyword>
<keyword evidence="4" id="KW-0812">Transmembrane</keyword>
<dbReference type="GO" id="GO:0019187">
    <property type="term" value="F:beta-1,4-mannosyltransferase activity"/>
    <property type="evidence" value="ECO:0007669"/>
    <property type="project" value="InterPro"/>
</dbReference>
<feature type="transmembrane region" description="Helical" evidence="4">
    <location>
        <begin position="79"/>
        <end position="101"/>
    </location>
</feature>
<dbReference type="FunFam" id="3.90.550.10:FF:000175">
    <property type="entry name" value="Beta-1,4-mannosyltransferase bre-3"/>
    <property type="match status" value="1"/>
</dbReference>
<accession>T1KL38</accession>
<evidence type="ECO:0000256" key="1">
    <source>
        <dbReference type="ARBA" id="ARBA00006739"/>
    </source>
</evidence>
<feature type="transmembrane region" description="Helical" evidence="4">
    <location>
        <begin position="450"/>
        <end position="478"/>
    </location>
</feature>
<dbReference type="PANTHER" id="PTHR16779">
    <property type="entry name" value="BETA-1,4-MANNOSYLTRANSFERASE EGH"/>
    <property type="match status" value="1"/>
</dbReference>
<dbReference type="EnsemblMetazoa" id="tetur14g01030.1">
    <property type="protein sequence ID" value="tetur14g01030.1"/>
    <property type="gene ID" value="tetur14g01030"/>
</dbReference>
<dbReference type="HOGENOM" id="CLU_044554_0_0_1"/>
<name>T1KL38_TETUR</name>
<dbReference type="STRING" id="32264.T1KL38"/>
<dbReference type="AlphaFoldDB" id="T1KL38"/>
<keyword evidence="3" id="KW-0808">Transferase</keyword>
<dbReference type="KEGG" id="tut:107365257"/>
<feature type="domain" description="Glycosyltransferase 2-like" evidence="5">
    <location>
        <begin position="222"/>
        <end position="432"/>
    </location>
</feature>
<sequence>MITDLSVYAYDWFNRLSNMQQLPLFQRQTLSQTRWLSPLKFNSRTKHLLHCCLLFTLIIIFIFQLIYSTDQEAKKFDPIAKYGVFACTILYLLRFLALLALPQCLCNFLGLTIYNTFPKKVKLKGSPLLAPFISFRTVTRGDYPDLVKSNVQQNLSTCLAVGVENFIFEVVTDRPVNLEKHPRIREIVVPLDYKTKTGALYKARALQYCLEDDVNILGEEDYIVHLDEETLVSENSVRGVLNFTMRGKHEFGQGLITYANGSIVNWFTTLADSFRVAEDMGKLRFQFYMFHRPLFSWKGSYVVTKYKAEKAVSFDHGLDGSVAEDCYFSMIAYKKGYTFDFIEGEMWEKSPFSISDFIQQRKRWLQGIFLVVHSPKIPFQNKLFLTMSLYAWMTIPLSTSNIVLAWLCPLPTDDFVFFNTLVAFVGAVNVYMYIFGVIKSFSLMRLGYSKFIFCLIGALCAIPFNIVIENIAVIWGFFGNKHKFYVVQKQVETL</sequence>
<evidence type="ECO:0000313" key="6">
    <source>
        <dbReference type="EnsemblMetazoa" id="tetur14g01030.1"/>
    </source>
</evidence>